<evidence type="ECO:0000313" key="2">
    <source>
        <dbReference type="EMBL" id="CAF3632025.1"/>
    </source>
</evidence>
<dbReference type="Proteomes" id="UP000681722">
    <property type="component" value="Unassembled WGS sequence"/>
</dbReference>
<dbReference type="SUPFAM" id="SSF117281">
    <property type="entry name" value="Kelch motif"/>
    <property type="match status" value="1"/>
</dbReference>
<evidence type="ECO:0000313" key="1">
    <source>
        <dbReference type="EMBL" id="CAF0844564.1"/>
    </source>
</evidence>
<reference evidence="1" key="1">
    <citation type="submission" date="2021-02" db="EMBL/GenBank/DDBJ databases">
        <authorList>
            <person name="Nowell W R."/>
        </authorList>
    </citation>
    <scope>NUCLEOTIDE SEQUENCE</scope>
</reference>
<dbReference type="Gene3D" id="2.130.10.80">
    <property type="entry name" value="Galactose oxidase/kelch, beta-propeller"/>
    <property type="match status" value="1"/>
</dbReference>
<dbReference type="EMBL" id="CAJNOQ010000846">
    <property type="protein sequence ID" value="CAF0844564.1"/>
    <property type="molecule type" value="Genomic_DNA"/>
</dbReference>
<gene>
    <name evidence="1" type="ORF">GPM918_LOCUS5743</name>
    <name evidence="2" type="ORF">SRO942_LOCUS5741</name>
</gene>
<name>A0A813W200_9BILA</name>
<dbReference type="InterPro" id="IPR015915">
    <property type="entry name" value="Kelch-typ_b-propeller"/>
</dbReference>
<sequence length="74" mass="7850">MRESPSLEKTLLDGGLYPYGGYGYTGPQNSTELYDPSARAWISTGNMNAALGYHTVSTLPNGQVLVAGGQSHET</sequence>
<comment type="caution">
    <text evidence="1">The sequence shown here is derived from an EMBL/GenBank/DDBJ whole genome shotgun (WGS) entry which is preliminary data.</text>
</comment>
<dbReference type="OrthoDB" id="45365at2759"/>
<proteinExistence type="predicted"/>
<organism evidence="1 3">
    <name type="scientific">Didymodactylos carnosus</name>
    <dbReference type="NCBI Taxonomy" id="1234261"/>
    <lineage>
        <taxon>Eukaryota</taxon>
        <taxon>Metazoa</taxon>
        <taxon>Spiralia</taxon>
        <taxon>Gnathifera</taxon>
        <taxon>Rotifera</taxon>
        <taxon>Eurotatoria</taxon>
        <taxon>Bdelloidea</taxon>
        <taxon>Philodinida</taxon>
        <taxon>Philodinidae</taxon>
        <taxon>Didymodactylos</taxon>
    </lineage>
</organism>
<dbReference type="AlphaFoldDB" id="A0A813W200"/>
<dbReference type="EMBL" id="CAJOBC010000845">
    <property type="protein sequence ID" value="CAF3632025.1"/>
    <property type="molecule type" value="Genomic_DNA"/>
</dbReference>
<evidence type="ECO:0000313" key="3">
    <source>
        <dbReference type="Proteomes" id="UP000663829"/>
    </source>
</evidence>
<keyword evidence="3" id="KW-1185">Reference proteome</keyword>
<protein>
    <submittedName>
        <fullName evidence="1">Uncharacterized protein</fullName>
    </submittedName>
</protein>
<accession>A0A813W200</accession>
<dbReference type="Proteomes" id="UP000663829">
    <property type="component" value="Unassembled WGS sequence"/>
</dbReference>
<dbReference type="InterPro" id="IPR037293">
    <property type="entry name" value="Gal_Oxidase_central_sf"/>
</dbReference>